<dbReference type="EMBL" id="CP077107">
    <property type="protein sequence ID" value="QXO94511.1"/>
    <property type="molecule type" value="Genomic_DNA"/>
</dbReference>
<accession>A0A8F5VLU7</accession>
<gene>
    <name evidence="1" type="ORF">KSK55_14520</name>
</gene>
<dbReference type="AlphaFoldDB" id="A0A8F5VLU7"/>
<dbReference type="Proteomes" id="UP000694228">
    <property type="component" value="Chromosome"/>
</dbReference>
<evidence type="ECO:0000313" key="1">
    <source>
        <dbReference type="EMBL" id="QXO94511.1"/>
    </source>
</evidence>
<reference evidence="1 2" key="1">
    <citation type="submission" date="2021-06" db="EMBL/GenBank/DDBJ databases">
        <title>Complete genome sequence of the secondary alcohol utilizing methanogen Methanospirillum hungatei strain GP1.</title>
        <authorList>
            <person name="Day L.A."/>
            <person name="Costa K.C."/>
        </authorList>
    </citation>
    <scope>NUCLEOTIDE SEQUENCE [LARGE SCALE GENOMIC DNA]</scope>
    <source>
        <strain evidence="1 2">GP1</strain>
    </source>
</reference>
<evidence type="ECO:0000313" key="2">
    <source>
        <dbReference type="Proteomes" id="UP000694228"/>
    </source>
</evidence>
<sequence>MKYSDRCGADEADLVVIDRREEVPWDEKVFCEKKEPDMSGEMNRLFITVWGM</sequence>
<proteinExistence type="predicted"/>
<protein>
    <submittedName>
        <fullName evidence="1">Uncharacterized protein</fullName>
    </submittedName>
</protein>
<organism evidence="1 2">
    <name type="scientific">Methanospirillum hungatei</name>
    <dbReference type="NCBI Taxonomy" id="2203"/>
    <lineage>
        <taxon>Archaea</taxon>
        <taxon>Methanobacteriati</taxon>
        <taxon>Methanobacteriota</taxon>
        <taxon>Stenosarchaea group</taxon>
        <taxon>Methanomicrobia</taxon>
        <taxon>Methanomicrobiales</taxon>
        <taxon>Methanospirillaceae</taxon>
        <taxon>Methanospirillum</taxon>
    </lineage>
</organism>
<name>A0A8F5VLU7_METHU</name>